<dbReference type="InterPro" id="IPR001503">
    <property type="entry name" value="Glyco_trans_10"/>
</dbReference>
<comment type="similarity">
    <text evidence="1">Belongs to the glycosyltransferase 10 family.</text>
</comment>
<evidence type="ECO:0000256" key="1">
    <source>
        <dbReference type="ARBA" id="ARBA00008919"/>
    </source>
</evidence>
<dbReference type="PANTHER" id="PTHR11929">
    <property type="entry name" value="ALPHA- 1,3 -FUCOSYLTRANSFERASE"/>
    <property type="match status" value="1"/>
</dbReference>
<sequence length="340" mass="38882">MKKAKIFGLGVENVAFDPDSAANRDNCMLPMRLLKNKLGILGFDLQTADMINESDSEFEIHIDAKNIQRKSQIKKFLIKLETPLIVPNGSNKEVLDSFDRVFSWDKSLSTSTPLTEVFFSQELSFPSCDGFADRATFSCMISGNKTAAEPDKRELYSERVETIRWYEKNALDDFHLYGTGWNIPPMRYGKSGRLLTKIEGKIYSALGHTPFPSYRGRVESKIAVLKNYKYCFCYENATGFNNYVTEKIFDCFFAGCIPIYWGAPNITDIIPANCFIDRRKFENHDQLHEALKRISEEEYIDYQKNIINFLKSDSAIPFSAEHFSEVVAKNIAKDIGISFE</sequence>
<evidence type="ECO:0000256" key="3">
    <source>
        <dbReference type="ARBA" id="ARBA00022679"/>
    </source>
</evidence>
<keyword evidence="3" id="KW-0808">Transferase</keyword>
<evidence type="ECO:0000313" key="5">
    <source>
        <dbReference type="EMBL" id="MFC3531897.1"/>
    </source>
</evidence>
<evidence type="ECO:0000259" key="4">
    <source>
        <dbReference type="Pfam" id="PF00852"/>
    </source>
</evidence>
<keyword evidence="2" id="KW-0328">Glycosyltransferase</keyword>
<dbReference type="RefSeq" id="WP_386089946.1">
    <property type="nucleotide sequence ID" value="NZ_JBHRXN010000012.1"/>
</dbReference>
<dbReference type="EMBL" id="JBHRXN010000012">
    <property type="protein sequence ID" value="MFC3531897.1"/>
    <property type="molecule type" value="Genomic_DNA"/>
</dbReference>
<comment type="caution">
    <text evidence="5">The sequence shown here is derived from an EMBL/GenBank/DDBJ whole genome shotgun (WGS) entry which is preliminary data.</text>
</comment>
<dbReference type="PANTHER" id="PTHR11929:SF194">
    <property type="entry name" value="ALPHA-(1,3)-FUCOSYLTRANSFERASE 10"/>
    <property type="match status" value="1"/>
</dbReference>
<reference evidence="6" key="1">
    <citation type="journal article" date="2019" name="Int. J. Syst. Evol. Microbiol.">
        <title>The Global Catalogue of Microorganisms (GCM) 10K type strain sequencing project: providing services to taxonomists for standard genome sequencing and annotation.</title>
        <authorList>
            <consortium name="The Broad Institute Genomics Platform"/>
            <consortium name="The Broad Institute Genome Sequencing Center for Infectious Disease"/>
            <person name="Wu L."/>
            <person name="Ma J."/>
        </authorList>
    </citation>
    <scope>NUCLEOTIDE SEQUENCE [LARGE SCALE GENOMIC DNA]</scope>
    <source>
        <strain evidence="6">KCTC 42742</strain>
    </source>
</reference>
<protein>
    <submittedName>
        <fullName evidence="5">Glycosyltransferase family 10 domain-containing protein</fullName>
    </submittedName>
</protein>
<proteinExistence type="inferred from homology"/>
<dbReference type="Pfam" id="PF00852">
    <property type="entry name" value="Glyco_transf_10"/>
    <property type="match status" value="1"/>
</dbReference>
<dbReference type="SUPFAM" id="SSF53756">
    <property type="entry name" value="UDP-Glycosyltransferase/glycogen phosphorylase"/>
    <property type="match status" value="1"/>
</dbReference>
<evidence type="ECO:0000313" key="6">
    <source>
        <dbReference type="Proteomes" id="UP001595741"/>
    </source>
</evidence>
<organism evidence="5 6">
    <name type="scientific">Vogesella facilis</name>
    <dbReference type="NCBI Taxonomy" id="1655232"/>
    <lineage>
        <taxon>Bacteria</taxon>
        <taxon>Pseudomonadati</taxon>
        <taxon>Pseudomonadota</taxon>
        <taxon>Betaproteobacteria</taxon>
        <taxon>Neisseriales</taxon>
        <taxon>Chromobacteriaceae</taxon>
        <taxon>Vogesella</taxon>
    </lineage>
</organism>
<dbReference type="InterPro" id="IPR038577">
    <property type="entry name" value="GT10-like_C_sf"/>
</dbReference>
<dbReference type="Gene3D" id="3.40.50.11660">
    <property type="entry name" value="Glycosyl transferase family 10, C-terminal domain"/>
    <property type="match status" value="1"/>
</dbReference>
<evidence type="ECO:0000256" key="2">
    <source>
        <dbReference type="ARBA" id="ARBA00022676"/>
    </source>
</evidence>
<keyword evidence="6" id="KW-1185">Reference proteome</keyword>
<name>A0ABV7RDS4_9NEIS</name>
<accession>A0ABV7RDS4</accession>
<dbReference type="InterPro" id="IPR055270">
    <property type="entry name" value="Glyco_tran_10_C"/>
</dbReference>
<gene>
    <name evidence="5" type="ORF">ACFOLG_06820</name>
</gene>
<feature type="domain" description="Fucosyltransferase C-terminal" evidence="4">
    <location>
        <begin position="218"/>
        <end position="302"/>
    </location>
</feature>
<dbReference type="Proteomes" id="UP001595741">
    <property type="component" value="Unassembled WGS sequence"/>
</dbReference>